<dbReference type="InterPro" id="IPR015422">
    <property type="entry name" value="PyrdxlP-dep_Trfase_small"/>
</dbReference>
<accession>A0ABT9TVZ3</accession>
<evidence type="ECO:0000256" key="6">
    <source>
        <dbReference type="ARBA" id="ARBA00029440"/>
    </source>
</evidence>
<dbReference type="Gene3D" id="3.90.1150.10">
    <property type="entry name" value="Aspartate Aminotransferase, domain 1"/>
    <property type="match status" value="1"/>
</dbReference>
<dbReference type="PIRSF" id="PIRSF000521">
    <property type="entry name" value="Transaminase_4ab_Lys_Orn"/>
    <property type="match status" value="1"/>
</dbReference>
<evidence type="ECO:0000256" key="2">
    <source>
        <dbReference type="ARBA" id="ARBA00022576"/>
    </source>
</evidence>
<dbReference type="InterPro" id="IPR015421">
    <property type="entry name" value="PyrdxlP-dep_Trfase_major"/>
</dbReference>
<comment type="similarity">
    <text evidence="7">Belongs to the class-III pyridoxal-phosphate-dependent aminotransferase family.</text>
</comment>
<dbReference type="InterPro" id="IPR049704">
    <property type="entry name" value="Aminotrans_3_PPA_site"/>
</dbReference>
<dbReference type="PANTHER" id="PTHR11986:SF79">
    <property type="entry name" value="ACETYLORNITHINE AMINOTRANSFERASE, MITOCHONDRIAL"/>
    <property type="match status" value="1"/>
</dbReference>
<dbReference type="PROSITE" id="PS00600">
    <property type="entry name" value="AA_TRANSFER_CLASS_3"/>
    <property type="match status" value="1"/>
</dbReference>
<evidence type="ECO:0000256" key="5">
    <source>
        <dbReference type="ARBA" id="ARBA00022898"/>
    </source>
</evidence>
<evidence type="ECO:0000313" key="8">
    <source>
        <dbReference type="EMBL" id="MDQ0111056.1"/>
    </source>
</evidence>
<evidence type="ECO:0000256" key="4">
    <source>
        <dbReference type="ARBA" id="ARBA00022679"/>
    </source>
</evidence>
<evidence type="ECO:0000256" key="7">
    <source>
        <dbReference type="RuleBase" id="RU003560"/>
    </source>
</evidence>
<dbReference type="GO" id="GO:0009016">
    <property type="term" value="F:succinyldiaminopimelate transaminase activity"/>
    <property type="evidence" value="ECO:0007669"/>
    <property type="project" value="UniProtKB-EC"/>
</dbReference>
<keyword evidence="2 8" id="KW-0032">Aminotransferase</keyword>
<evidence type="ECO:0000256" key="3">
    <source>
        <dbReference type="ARBA" id="ARBA00022605"/>
    </source>
</evidence>
<dbReference type="EC" id="2.6.1.17" evidence="8"/>
<dbReference type="InterPro" id="IPR015424">
    <property type="entry name" value="PyrdxlP-dep_Trfase"/>
</dbReference>
<dbReference type="InterPro" id="IPR050103">
    <property type="entry name" value="Class-III_PLP-dep_AT"/>
</dbReference>
<dbReference type="NCBIfam" id="NF002325">
    <property type="entry name" value="PRK01278.1"/>
    <property type="match status" value="1"/>
</dbReference>
<evidence type="ECO:0000256" key="1">
    <source>
        <dbReference type="ARBA" id="ARBA00001933"/>
    </source>
</evidence>
<comment type="caution">
    <text evidence="8">The sequence shown here is derived from an EMBL/GenBank/DDBJ whole genome shotgun (WGS) entry which is preliminary data.</text>
</comment>
<dbReference type="PANTHER" id="PTHR11986">
    <property type="entry name" value="AMINOTRANSFERASE CLASS III"/>
    <property type="match status" value="1"/>
</dbReference>
<reference evidence="8 9" key="1">
    <citation type="submission" date="2023-07" db="EMBL/GenBank/DDBJ databases">
        <title>Sorghum-associated microbial communities from plants grown in Nebraska, USA.</title>
        <authorList>
            <person name="Schachtman D."/>
        </authorList>
    </citation>
    <scope>NUCLEOTIDE SEQUENCE [LARGE SCALE GENOMIC DNA]</scope>
    <source>
        <strain evidence="8 9">CC482</strain>
    </source>
</reference>
<keyword evidence="4 8" id="KW-0808">Transferase</keyword>
<keyword evidence="3" id="KW-0028">Amino-acid biosynthesis</keyword>
<comment type="cofactor">
    <cofactor evidence="1">
        <name>pyridoxal 5'-phosphate</name>
        <dbReference type="ChEBI" id="CHEBI:597326"/>
    </cofactor>
</comment>
<dbReference type="SUPFAM" id="SSF53383">
    <property type="entry name" value="PLP-dependent transferases"/>
    <property type="match status" value="1"/>
</dbReference>
<sequence>MLQTTETTETTQTNGLLAEADKSILFTTKRPHIIMERGEGMYMWDTEGKRYLDFIAGWAVNALGHSPAVLRDALAKQSSTLVHASPAFYNKPMIQFAELLTNISGMDKAFFASSGAEANESAIKLARKHGAMRMNGAYEIITVTNGFHGRTLAMMSATGKPEWETLFAPKVDGFKHVPINDLDACFAAVNNHTCAIMLELIQGEGGVNAVDEAYLYGLRKICDMYGMPLIIDEIQTGLGRTGKLFAYEHYDIKPDILTLGKAIGGGFPLSAMLTTDKYDIFEQGNQGGTYTGSPLAMAAGHAVVQEIVASNLARNAELQGRYLKSKLQQLSGELPISGIRGKGLLIAFDVPQGLGPKLVDECQDNGLLINALKSSVIRLMPALIVTREDIDGMIAILHRAFNKLLTSA</sequence>
<dbReference type="EC" id="2.6.1.11" evidence="8"/>
<dbReference type="Pfam" id="PF00202">
    <property type="entry name" value="Aminotran_3"/>
    <property type="match status" value="1"/>
</dbReference>
<name>A0ABT9TVZ3_PAEHA</name>
<proteinExistence type="inferred from homology"/>
<dbReference type="RefSeq" id="WP_307200668.1">
    <property type="nucleotide sequence ID" value="NZ_JAUSSU010000001.1"/>
</dbReference>
<keyword evidence="9" id="KW-1185">Reference proteome</keyword>
<evidence type="ECO:0000313" key="9">
    <source>
        <dbReference type="Proteomes" id="UP001229346"/>
    </source>
</evidence>
<dbReference type="InterPro" id="IPR004636">
    <property type="entry name" value="AcOrn/SuccOrn_fam"/>
</dbReference>
<dbReference type="Gene3D" id="3.40.640.10">
    <property type="entry name" value="Type I PLP-dependent aspartate aminotransferase-like (Major domain)"/>
    <property type="match status" value="1"/>
</dbReference>
<protein>
    <submittedName>
        <fullName evidence="8">Acetylornithine/N-succinyldiaminopimelate aminotransferase</fullName>
        <ecNumber evidence="8">2.6.1.11</ecNumber>
        <ecNumber evidence="8">2.6.1.17</ecNumber>
    </submittedName>
</protein>
<dbReference type="InterPro" id="IPR005814">
    <property type="entry name" value="Aminotrans_3"/>
</dbReference>
<organism evidence="8 9">
    <name type="scientific">Paenibacillus harenae</name>
    <dbReference type="NCBI Taxonomy" id="306543"/>
    <lineage>
        <taxon>Bacteria</taxon>
        <taxon>Bacillati</taxon>
        <taxon>Bacillota</taxon>
        <taxon>Bacilli</taxon>
        <taxon>Bacillales</taxon>
        <taxon>Paenibacillaceae</taxon>
        <taxon>Paenibacillus</taxon>
    </lineage>
</organism>
<comment type="pathway">
    <text evidence="6">Amino-acid biosynthesis.</text>
</comment>
<gene>
    <name evidence="8" type="ORF">J2T15_000472</name>
</gene>
<dbReference type="CDD" id="cd00610">
    <property type="entry name" value="OAT_like"/>
    <property type="match status" value="1"/>
</dbReference>
<dbReference type="Proteomes" id="UP001229346">
    <property type="component" value="Unassembled WGS sequence"/>
</dbReference>
<dbReference type="GO" id="GO:0003992">
    <property type="term" value="F:N2-acetyl-L-ornithine:2-oxoglutarate 5-aminotransferase activity"/>
    <property type="evidence" value="ECO:0007669"/>
    <property type="project" value="UniProtKB-EC"/>
</dbReference>
<dbReference type="EMBL" id="JAUSSU010000001">
    <property type="protein sequence ID" value="MDQ0111056.1"/>
    <property type="molecule type" value="Genomic_DNA"/>
</dbReference>
<keyword evidence="5 7" id="KW-0663">Pyridoxal phosphate</keyword>
<dbReference type="NCBIfam" id="TIGR00707">
    <property type="entry name" value="argD"/>
    <property type="match status" value="1"/>
</dbReference>